<proteinExistence type="predicted"/>
<dbReference type="CDD" id="cd03443">
    <property type="entry name" value="PaaI_thioesterase"/>
    <property type="match status" value="1"/>
</dbReference>
<keyword evidence="3" id="KW-1185">Reference proteome</keyword>
<dbReference type="SUPFAM" id="SSF54637">
    <property type="entry name" value="Thioesterase/thiol ester dehydrase-isomerase"/>
    <property type="match status" value="1"/>
</dbReference>
<dbReference type="AlphaFoldDB" id="A0A0M3ASB1"/>
<accession>A0A0M3ASB1</accession>
<reference evidence="2 3" key="1">
    <citation type="submission" date="2015-04" db="EMBL/GenBank/DDBJ databases">
        <title>Genome sequence of aromatic hydrocarbons-degrading Sphingobium chungbukense DJ77.</title>
        <authorList>
            <person name="Kim Y.-C."/>
            <person name="Chae J.-C."/>
        </authorList>
    </citation>
    <scope>NUCLEOTIDE SEQUENCE [LARGE SCALE GENOMIC DNA]</scope>
    <source>
        <strain evidence="2 3">DJ77</strain>
    </source>
</reference>
<evidence type="ECO:0000313" key="3">
    <source>
        <dbReference type="Proteomes" id="UP000033874"/>
    </source>
</evidence>
<sequence length="122" mass="12780">MGGLRRRRTAEGIETALLVAPQHLNPNGTTHGGVLMTMLDITLGMNVEACLKSEASGRHPITVQLNCNMMLAAPEGALVIGQARVDGSSKTMTWVSGRLVADGRVLMTGTAVFRNPPSASPA</sequence>
<dbReference type="EMBL" id="LBIC01000003">
    <property type="protein sequence ID" value="KKW93102.1"/>
    <property type="molecule type" value="Genomic_DNA"/>
</dbReference>
<name>A0A0M3ASB1_9SPHN</name>
<dbReference type="Gene3D" id="3.10.129.10">
    <property type="entry name" value="Hotdog Thioesterase"/>
    <property type="match status" value="1"/>
</dbReference>
<organism evidence="2 3">
    <name type="scientific">Sphingobium chungbukense</name>
    <dbReference type="NCBI Taxonomy" id="56193"/>
    <lineage>
        <taxon>Bacteria</taxon>
        <taxon>Pseudomonadati</taxon>
        <taxon>Pseudomonadota</taxon>
        <taxon>Alphaproteobacteria</taxon>
        <taxon>Sphingomonadales</taxon>
        <taxon>Sphingomonadaceae</taxon>
        <taxon>Sphingobium</taxon>
    </lineage>
</organism>
<dbReference type="InterPro" id="IPR006683">
    <property type="entry name" value="Thioestr_dom"/>
</dbReference>
<dbReference type="Pfam" id="PF03061">
    <property type="entry name" value="4HBT"/>
    <property type="match status" value="1"/>
</dbReference>
<dbReference type="PATRIC" id="fig|56193.3.peg.1900"/>
<evidence type="ECO:0000259" key="1">
    <source>
        <dbReference type="Pfam" id="PF03061"/>
    </source>
</evidence>
<dbReference type="Proteomes" id="UP000033874">
    <property type="component" value="Unassembled WGS sequence"/>
</dbReference>
<comment type="caution">
    <text evidence="2">The sequence shown here is derived from an EMBL/GenBank/DDBJ whole genome shotgun (WGS) entry which is preliminary data.</text>
</comment>
<gene>
    <name evidence="2" type="ORF">YP76_09160</name>
</gene>
<dbReference type="InterPro" id="IPR029069">
    <property type="entry name" value="HotDog_dom_sf"/>
</dbReference>
<dbReference type="GO" id="GO:0016790">
    <property type="term" value="F:thiolester hydrolase activity"/>
    <property type="evidence" value="ECO:0007669"/>
    <property type="project" value="UniProtKB-ARBA"/>
</dbReference>
<feature type="domain" description="Thioesterase" evidence="1">
    <location>
        <begin position="27"/>
        <end position="106"/>
    </location>
</feature>
<dbReference type="STRING" id="56193.YP76_09160"/>
<protein>
    <recommendedName>
        <fullName evidence="1">Thioesterase domain-containing protein</fullName>
    </recommendedName>
</protein>
<evidence type="ECO:0000313" key="2">
    <source>
        <dbReference type="EMBL" id="KKW93102.1"/>
    </source>
</evidence>